<evidence type="ECO:0000256" key="2">
    <source>
        <dbReference type="ARBA" id="ARBA00022801"/>
    </source>
</evidence>
<dbReference type="RefSeq" id="WP_023431371.1">
    <property type="nucleotide sequence ID" value="NZ_AWXZ01000017.1"/>
</dbReference>
<gene>
    <name evidence="13" type="ORF">N177_1226</name>
</gene>
<dbReference type="PATRIC" id="fig|631454.5.peg.1211"/>
<organism evidence="13 14">
    <name type="scientific">Lutibaculum baratangense AMV1</name>
    <dbReference type="NCBI Taxonomy" id="631454"/>
    <lineage>
        <taxon>Bacteria</taxon>
        <taxon>Pseudomonadati</taxon>
        <taxon>Pseudomonadota</taxon>
        <taxon>Alphaproteobacteria</taxon>
        <taxon>Hyphomicrobiales</taxon>
        <taxon>Tepidamorphaceae</taxon>
        <taxon>Lutibaculum</taxon>
    </lineage>
</organism>
<dbReference type="GO" id="GO:0008474">
    <property type="term" value="F:palmitoyl-(protein) hydrolase activity"/>
    <property type="evidence" value="ECO:0007669"/>
    <property type="project" value="UniProtKB-EC"/>
</dbReference>
<sequence>MAEAEYHEIPLGEGENARRIALKLRRGKGPTLVWLGGFRSDMAGTKATRLDQWAEAHGRACLLFDYSGHGQSSGRFEDGTIGTWLHDAAEAVAQCAGQSPLLVGSSMGGWIASLLALRMKVEGHPPHGLVLIAPALDFTERLMWDLFSEEQKREIMETGQWMRPSEYDGPYPITRKLIEEGRRHLLLDRDLIEFGCPVHILQGRLDEDVPLDHTLDIVTRLACDDVTVSIVHDGDHRLSREQDIALLLESVETMIRGDHMPA</sequence>
<dbReference type="EMBL" id="AWXZ01000017">
    <property type="protein sequence ID" value="ESR25891.1"/>
    <property type="molecule type" value="Genomic_DNA"/>
</dbReference>
<evidence type="ECO:0000256" key="11">
    <source>
        <dbReference type="ARBA" id="ARBA00047972"/>
    </source>
</evidence>
<dbReference type="InterPro" id="IPR000073">
    <property type="entry name" value="AB_hydrolase_1"/>
</dbReference>
<dbReference type="PANTHER" id="PTHR16138:SF7">
    <property type="entry name" value="PALMITOYL-PROTEIN THIOESTERASE ABHD10, MITOCHONDRIAL"/>
    <property type="match status" value="1"/>
</dbReference>
<evidence type="ECO:0000256" key="4">
    <source>
        <dbReference type="ARBA" id="ARBA00039132"/>
    </source>
</evidence>
<comment type="function">
    <text evidence="9">Acts as an acyl-protein thioesterase that hydrolyzes fatty acids from acylated residues in proteins. Regulates the mitochondrial S-depalmitoylation of the nucleophilic active site residue of peroxiredoxin-5/PRDX5, a key antioxidant protein, therefore modulating mitochondrial antioxidant ability. Also catalyzes the deglucuronidation of mycophenolic acid acyl-glucuronide, an active metabolite of the immunosuppressant drug mycophenolate.</text>
</comment>
<dbReference type="SUPFAM" id="SSF53474">
    <property type="entry name" value="alpha/beta-Hydrolases"/>
    <property type="match status" value="1"/>
</dbReference>
<evidence type="ECO:0000313" key="13">
    <source>
        <dbReference type="EMBL" id="ESR25891.1"/>
    </source>
</evidence>
<evidence type="ECO:0000256" key="8">
    <source>
        <dbReference type="ARBA" id="ARBA00042704"/>
    </source>
</evidence>
<accession>V4RIH9</accession>
<evidence type="ECO:0000256" key="9">
    <source>
        <dbReference type="ARBA" id="ARBA00046047"/>
    </source>
</evidence>
<dbReference type="Gene3D" id="3.40.50.1820">
    <property type="entry name" value="alpha/beta hydrolase"/>
    <property type="match status" value="1"/>
</dbReference>
<evidence type="ECO:0000313" key="14">
    <source>
        <dbReference type="Proteomes" id="UP000017819"/>
    </source>
</evidence>
<dbReference type="STRING" id="631454.N177_1226"/>
<dbReference type="AlphaFoldDB" id="V4RIH9"/>
<comment type="caution">
    <text evidence="13">The sequence shown here is derived from an EMBL/GenBank/DDBJ whole genome shotgun (WGS) entry which is preliminary data.</text>
</comment>
<dbReference type="eggNOG" id="COG1073">
    <property type="taxonomic scope" value="Bacteria"/>
</dbReference>
<evidence type="ECO:0000256" key="6">
    <source>
        <dbReference type="ARBA" id="ARBA00041520"/>
    </source>
</evidence>
<evidence type="ECO:0000256" key="10">
    <source>
        <dbReference type="ARBA" id="ARBA00047409"/>
    </source>
</evidence>
<dbReference type="OrthoDB" id="9813296at2"/>
<dbReference type="InterPro" id="IPR052382">
    <property type="entry name" value="ABHD10_acyl-thioesterase"/>
</dbReference>
<evidence type="ECO:0000256" key="7">
    <source>
        <dbReference type="ARBA" id="ARBA00042645"/>
    </source>
</evidence>
<evidence type="ECO:0000259" key="12">
    <source>
        <dbReference type="Pfam" id="PF12697"/>
    </source>
</evidence>
<evidence type="ECO:0000256" key="1">
    <source>
        <dbReference type="ARBA" id="ARBA00012423"/>
    </source>
</evidence>
<comment type="catalytic activity">
    <reaction evidence="11">
        <text>mycophenolic acid O-acyl-beta-D-glucuronide + H2O = mycophenolate + D-glucuronate + H(+)</text>
        <dbReference type="Rhea" id="RHEA:34179"/>
        <dbReference type="ChEBI" id="CHEBI:15377"/>
        <dbReference type="ChEBI" id="CHEBI:15378"/>
        <dbReference type="ChEBI" id="CHEBI:58720"/>
        <dbReference type="ChEBI" id="CHEBI:62932"/>
        <dbReference type="ChEBI" id="CHEBI:66982"/>
        <dbReference type="EC" id="3.1.1.93"/>
    </reaction>
    <physiologicalReaction direction="left-to-right" evidence="11">
        <dbReference type="Rhea" id="RHEA:34180"/>
    </physiologicalReaction>
</comment>
<dbReference type="PANTHER" id="PTHR16138">
    <property type="entry name" value="MYCOPHENOLIC ACID ACYL-GLUCURONIDE ESTERASE, MITOCHONDRIAL"/>
    <property type="match status" value="1"/>
</dbReference>
<dbReference type="Pfam" id="PF12697">
    <property type="entry name" value="Abhydrolase_6"/>
    <property type="match status" value="1"/>
</dbReference>
<dbReference type="GO" id="GO:0102390">
    <property type="term" value="F:mycophenolic acid acyl-glucuronide esterase activity"/>
    <property type="evidence" value="ECO:0007669"/>
    <property type="project" value="UniProtKB-EC"/>
</dbReference>
<proteinExistence type="predicted"/>
<comment type="catalytic activity">
    <reaction evidence="10">
        <text>S-hexadecanoyl-L-cysteinyl-[protein] + H2O = L-cysteinyl-[protein] + hexadecanoate + H(+)</text>
        <dbReference type="Rhea" id="RHEA:19233"/>
        <dbReference type="Rhea" id="RHEA-COMP:10131"/>
        <dbReference type="Rhea" id="RHEA-COMP:11032"/>
        <dbReference type="ChEBI" id="CHEBI:7896"/>
        <dbReference type="ChEBI" id="CHEBI:15377"/>
        <dbReference type="ChEBI" id="CHEBI:15378"/>
        <dbReference type="ChEBI" id="CHEBI:29950"/>
        <dbReference type="ChEBI" id="CHEBI:74151"/>
        <dbReference type="EC" id="3.1.2.22"/>
    </reaction>
    <physiologicalReaction direction="left-to-right" evidence="10">
        <dbReference type="Rhea" id="RHEA:19234"/>
    </physiologicalReaction>
</comment>
<keyword evidence="2 13" id="KW-0378">Hydrolase</keyword>
<name>V4RIH9_9HYPH</name>
<protein>
    <recommendedName>
        <fullName evidence="5">Palmitoyl-protein thioesterase ABHD10, mitochondrial</fullName>
        <ecNumber evidence="4">3.1.1.93</ecNumber>
        <ecNumber evidence="1">3.1.2.22</ecNumber>
    </recommendedName>
    <alternativeName>
        <fullName evidence="7">Acyl-protein thioesterase ABHD10</fullName>
    </alternativeName>
    <alternativeName>
        <fullName evidence="8">Alpha/beta hydrolase domain-containing protein 10</fullName>
    </alternativeName>
    <alternativeName>
        <fullName evidence="6">Mycophenolic acid acyl-glucuronide esterase, mitochondrial</fullName>
    </alternativeName>
</protein>
<feature type="domain" description="AB hydrolase-1" evidence="12">
    <location>
        <begin position="49"/>
        <end position="239"/>
    </location>
</feature>
<keyword evidence="3" id="KW-0809">Transit peptide</keyword>
<dbReference type="InterPro" id="IPR029058">
    <property type="entry name" value="AB_hydrolase_fold"/>
</dbReference>
<evidence type="ECO:0000256" key="5">
    <source>
        <dbReference type="ARBA" id="ARBA00039314"/>
    </source>
</evidence>
<evidence type="ECO:0000256" key="3">
    <source>
        <dbReference type="ARBA" id="ARBA00022946"/>
    </source>
</evidence>
<dbReference type="Proteomes" id="UP000017819">
    <property type="component" value="Unassembled WGS sequence"/>
</dbReference>
<keyword evidence="14" id="KW-1185">Reference proteome</keyword>
<dbReference type="EC" id="3.1.2.22" evidence="1"/>
<reference evidence="13 14" key="1">
    <citation type="journal article" date="2014" name="Genome Announc.">
        <title>Draft Genome Sequence of Lutibaculum baratangense Strain AMV1T, Isolated from a Mud Volcano in Andamans, India.</title>
        <authorList>
            <person name="Singh A."/>
            <person name="Sreenivas A."/>
            <person name="Sathyanarayana Reddy G."/>
            <person name="Pinnaka A.K."/>
            <person name="Shivaji S."/>
        </authorList>
    </citation>
    <scope>NUCLEOTIDE SEQUENCE [LARGE SCALE GENOMIC DNA]</scope>
    <source>
        <strain evidence="13 14">AMV1</strain>
    </source>
</reference>
<dbReference type="EC" id="3.1.1.93" evidence="4"/>